<evidence type="ECO:0000259" key="1">
    <source>
        <dbReference type="Pfam" id="PF13546"/>
    </source>
</evidence>
<dbReference type="RefSeq" id="WP_381351154.1">
    <property type="nucleotide sequence ID" value="NZ_JBHMCY010000184.1"/>
</dbReference>
<dbReference type="NCBIfam" id="NF033540">
    <property type="entry name" value="transpos_IS701"/>
    <property type="match status" value="1"/>
</dbReference>
<dbReference type="Pfam" id="PF13546">
    <property type="entry name" value="DDE_5"/>
    <property type="match status" value="1"/>
</dbReference>
<protein>
    <submittedName>
        <fullName evidence="2">IS701 family transposase</fullName>
    </submittedName>
</protein>
<reference evidence="2 3" key="1">
    <citation type="submission" date="2024-09" db="EMBL/GenBank/DDBJ databases">
        <authorList>
            <person name="Sun Q."/>
            <person name="Mori K."/>
        </authorList>
    </citation>
    <scope>NUCLEOTIDE SEQUENCE [LARGE SCALE GENOMIC DNA]</scope>
    <source>
        <strain evidence="2 3">JCM 6917</strain>
    </source>
</reference>
<name>A0ABV5NBZ9_9ACTN</name>
<accession>A0ABV5NBZ9</accession>
<dbReference type="PANTHER" id="PTHR33627">
    <property type="entry name" value="TRANSPOSASE"/>
    <property type="match status" value="1"/>
</dbReference>
<evidence type="ECO:0000313" key="3">
    <source>
        <dbReference type="Proteomes" id="UP001589709"/>
    </source>
</evidence>
<dbReference type="InterPro" id="IPR039365">
    <property type="entry name" value="IS701-like"/>
</dbReference>
<dbReference type="Proteomes" id="UP001589709">
    <property type="component" value="Unassembled WGS sequence"/>
</dbReference>
<dbReference type="SUPFAM" id="SSF53098">
    <property type="entry name" value="Ribonuclease H-like"/>
    <property type="match status" value="1"/>
</dbReference>
<keyword evidence="3" id="KW-1185">Reference proteome</keyword>
<organism evidence="2 3">
    <name type="scientific">Streptomyces cinereospinus</name>
    <dbReference type="NCBI Taxonomy" id="285561"/>
    <lineage>
        <taxon>Bacteria</taxon>
        <taxon>Bacillati</taxon>
        <taxon>Actinomycetota</taxon>
        <taxon>Actinomycetes</taxon>
        <taxon>Kitasatosporales</taxon>
        <taxon>Streptomycetaceae</taxon>
        <taxon>Streptomyces</taxon>
    </lineage>
</organism>
<proteinExistence type="predicted"/>
<feature type="domain" description="Transposase IS701-like DDE" evidence="1">
    <location>
        <begin position="7"/>
        <end position="235"/>
    </location>
</feature>
<dbReference type="EMBL" id="JBHMCY010000184">
    <property type="protein sequence ID" value="MFB9467825.1"/>
    <property type="molecule type" value="Genomic_DNA"/>
</dbReference>
<dbReference type="PANTHER" id="PTHR33627:SF1">
    <property type="entry name" value="TRANSPOSASE"/>
    <property type="match status" value="1"/>
</dbReference>
<gene>
    <name evidence="2" type="ORF">ACFF45_35415</name>
</gene>
<dbReference type="InterPro" id="IPR012337">
    <property type="entry name" value="RNaseH-like_sf"/>
</dbReference>
<evidence type="ECO:0000313" key="2">
    <source>
        <dbReference type="EMBL" id="MFB9467825.1"/>
    </source>
</evidence>
<dbReference type="InterPro" id="IPR038721">
    <property type="entry name" value="IS701-like_DDE_dom"/>
</dbReference>
<comment type="caution">
    <text evidence="2">The sequence shown here is derived from an EMBL/GenBank/DDBJ whole genome shotgun (WGS) entry which is preliminary data.</text>
</comment>
<sequence length="422" mass="46870">MARIAGRFGRVEPRATARAYLLGLLSSIERKNCWQLAEQAGHARPGPMQRLLRYARWDADAVRDDLRAYAAEHLGADGGVLVVDETGFLKKGQCSAGVQRQYTGTAGRIENAQVGVFLALATERGRALIDRRLYLPEHSWSGDPERRTAAGIPETVQFATKPRLASKMIAAALDAGITASWVTGDEAYGQDPQLRAALEARGTGYVMAVACSMRVRINHGRTPMRADTVAGRLPAPAWQRHSAGNGAKGPRYYDWAWIHIGTDSHRHLLIRRNRSTGELAFYLCWSPTAVTLAELVRVAGIRWSVEECFQAAKGQVGLDHYQVRNWTSWHRHVTLAMLALAFLTALAADAAPERPDDAYHPVRSRDPITLTVPEIRHLLVAVFDPPAVTVARLLHWSNWRRRHQATARRSHYRRRAVGEPAG</sequence>